<evidence type="ECO:0000313" key="1">
    <source>
        <dbReference type="EMBL" id="ETR73963.1"/>
    </source>
</evidence>
<sequence length="198" mass="22526">MEDKLSIVKILSMIQTELKAPKNQFNKFGRYKYRSCEDILEGVKPLLAQHNCIVLLTDDIHEVNGRFYVKATASFQTPDGQTISTTAYAREAHDKKGMDDAQLTGSCSSYARKYALNGLFCIDDTKDADTRNNDLDKVMKKSDIIKMLNSIGTVDALESFWKKHNKFIEKHFIAGEYDQIISSFSDRKQLILNKGLKN</sequence>
<protein>
    <recommendedName>
        <fullName evidence="3">ERF family protein</fullName>
    </recommendedName>
</protein>
<dbReference type="Proteomes" id="UP000189670">
    <property type="component" value="Unassembled WGS sequence"/>
</dbReference>
<dbReference type="AlphaFoldDB" id="A0A1V1PGU0"/>
<organism evidence="1 2">
    <name type="scientific">Candidatus Magnetoglobus multicellularis str. Araruama</name>
    <dbReference type="NCBI Taxonomy" id="890399"/>
    <lineage>
        <taxon>Bacteria</taxon>
        <taxon>Pseudomonadati</taxon>
        <taxon>Thermodesulfobacteriota</taxon>
        <taxon>Desulfobacteria</taxon>
        <taxon>Desulfobacterales</taxon>
        <taxon>Desulfobacteraceae</taxon>
        <taxon>Candidatus Magnetoglobus</taxon>
    </lineage>
</organism>
<reference evidence="2" key="1">
    <citation type="submission" date="2012-11" db="EMBL/GenBank/DDBJ databases">
        <authorList>
            <person name="Lucero-Rivera Y.E."/>
            <person name="Tovar-Ramirez D."/>
        </authorList>
    </citation>
    <scope>NUCLEOTIDE SEQUENCE [LARGE SCALE GENOMIC DNA]</scope>
    <source>
        <strain evidence="2">Araruama</strain>
    </source>
</reference>
<dbReference type="InterPro" id="IPR007499">
    <property type="entry name" value="ERF_bacteria_virus"/>
</dbReference>
<proteinExistence type="predicted"/>
<name>A0A1V1PGU0_9BACT</name>
<dbReference type="EMBL" id="ATBP01000028">
    <property type="protein sequence ID" value="ETR73963.1"/>
    <property type="molecule type" value="Genomic_DNA"/>
</dbReference>
<accession>A0A1V1PGU0</accession>
<gene>
    <name evidence="1" type="ORF">OMM_00546</name>
</gene>
<dbReference type="Pfam" id="PF04404">
    <property type="entry name" value="ERF"/>
    <property type="match status" value="1"/>
</dbReference>
<comment type="caution">
    <text evidence="1">The sequence shown here is derived from an EMBL/GenBank/DDBJ whole genome shotgun (WGS) entry which is preliminary data.</text>
</comment>
<evidence type="ECO:0000313" key="2">
    <source>
        <dbReference type="Proteomes" id="UP000189670"/>
    </source>
</evidence>
<evidence type="ECO:0008006" key="3">
    <source>
        <dbReference type="Google" id="ProtNLM"/>
    </source>
</evidence>